<protein>
    <submittedName>
        <fullName evidence="2">Leucine-rich repeat domain, L domain-like protein</fullName>
    </submittedName>
</protein>
<dbReference type="GO" id="GO:0019005">
    <property type="term" value="C:SCF ubiquitin ligase complex"/>
    <property type="evidence" value="ECO:0007669"/>
    <property type="project" value="TreeGrafter"/>
</dbReference>
<evidence type="ECO:0000259" key="1">
    <source>
        <dbReference type="Pfam" id="PF25372"/>
    </source>
</evidence>
<dbReference type="Pfam" id="PF25372">
    <property type="entry name" value="DUF7885"/>
    <property type="match status" value="1"/>
</dbReference>
<dbReference type="InterPro" id="IPR032675">
    <property type="entry name" value="LRR_dom_sf"/>
</dbReference>
<accession>A0A2U1PVT1</accession>
<feature type="domain" description="F-box/LRR-repeat protein 15-like leucin rich repeat" evidence="1">
    <location>
        <begin position="48"/>
        <end position="154"/>
    </location>
</feature>
<sequence>MDSGLKNQNKCLRTTYHPDNYPDDCLLLIYEKLETKHDRDSFGLTCHNFLDIQSSSRKHLRVCSLINFHATNSLVLNMLNRFKNLESLSLIRCRGLSDSGLANLLLYGSTLQSLNLSYCSRVTDIRLSYVASGCPFLSAVNLNKCSSITNHGLQILAESCKSLKLVHLNGCSRVTDCGIRCLYQNRRQLTTLSFQGVSHTLASLEDKLCSFDSRGVFDFVSGGALKYFSFSSYIREIGLGVGSKLKILDLKMCGDLVDDATILKIAKGCPLLQEWNLSYCYKIAISGWNTIGLYCQNLKIVHVHRCVKLGDKGLLAVGYGCECLSVIYMTNCYQITPSGIFLLRRHRRDVEIKEEESTSL</sequence>
<dbReference type="PANTHER" id="PTHR13318">
    <property type="entry name" value="PARTNER OF PAIRED, ISOFORM B-RELATED"/>
    <property type="match status" value="1"/>
</dbReference>
<dbReference type="OrthoDB" id="550575at2759"/>
<name>A0A2U1PVT1_ARTAN</name>
<dbReference type="SMART" id="SM00367">
    <property type="entry name" value="LRR_CC"/>
    <property type="match status" value="8"/>
</dbReference>
<dbReference type="PANTHER" id="PTHR13318:SF26">
    <property type="entry name" value="F-BOX_LRR-REPEAT PROTEIN 12"/>
    <property type="match status" value="1"/>
</dbReference>
<dbReference type="GO" id="GO:0031146">
    <property type="term" value="P:SCF-dependent proteasomal ubiquitin-dependent protein catabolic process"/>
    <property type="evidence" value="ECO:0007669"/>
    <property type="project" value="TreeGrafter"/>
</dbReference>
<comment type="caution">
    <text evidence="2">The sequence shown here is derived from an EMBL/GenBank/DDBJ whole genome shotgun (WGS) entry which is preliminary data.</text>
</comment>
<dbReference type="SUPFAM" id="SSF52047">
    <property type="entry name" value="RNI-like"/>
    <property type="match status" value="1"/>
</dbReference>
<dbReference type="AlphaFoldDB" id="A0A2U1PVT1"/>
<reference evidence="2 3" key="1">
    <citation type="journal article" date="2018" name="Mol. Plant">
        <title>The genome of Artemisia annua provides insight into the evolution of Asteraceae family and artemisinin biosynthesis.</title>
        <authorList>
            <person name="Shen Q."/>
            <person name="Zhang L."/>
            <person name="Liao Z."/>
            <person name="Wang S."/>
            <person name="Yan T."/>
            <person name="Shi P."/>
            <person name="Liu M."/>
            <person name="Fu X."/>
            <person name="Pan Q."/>
            <person name="Wang Y."/>
            <person name="Lv Z."/>
            <person name="Lu X."/>
            <person name="Zhang F."/>
            <person name="Jiang W."/>
            <person name="Ma Y."/>
            <person name="Chen M."/>
            <person name="Hao X."/>
            <person name="Li L."/>
            <person name="Tang Y."/>
            <person name="Lv G."/>
            <person name="Zhou Y."/>
            <person name="Sun X."/>
            <person name="Brodelius P.E."/>
            <person name="Rose J.K.C."/>
            <person name="Tang K."/>
        </authorList>
    </citation>
    <scope>NUCLEOTIDE SEQUENCE [LARGE SCALE GENOMIC DNA]</scope>
    <source>
        <strain evidence="3">cv. Huhao1</strain>
        <tissue evidence="2">Leaf</tissue>
    </source>
</reference>
<dbReference type="STRING" id="35608.A0A2U1PVT1"/>
<dbReference type="Gene3D" id="3.80.10.10">
    <property type="entry name" value="Ribonuclease Inhibitor"/>
    <property type="match status" value="2"/>
</dbReference>
<dbReference type="CDD" id="cd22159">
    <property type="entry name" value="F-box_AtTIR1-like"/>
    <property type="match status" value="1"/>
</dbReference>
<dbReference type="InterPro" id="IPR006553">
    <property type="entry name" value="Leu-rich_rpt_Cys-con_subtyp"/>
</dbReference>
<keyword evidence="3" id="KW-1185">Reference proteome</keyword>
<dbReference type="EMBL" id="PKPP01000675">
    <property type="protein sequence ID" value="PWA89881.1"/>
    <property type="molecule type" value="Genomic_DNA"/>
</dbReference>
<proteinExistence type="predicted"/>
<gene>
    <name evidence="2" type="ORF">CTI12_AA082970</name>
</gene>
<evidence type="ECO:0000313" key="3">
    <source>
        <dbReference type="Proteomes" id="UP000245207"/>
    </source>
</evidence>
<dbReference type="InterPro" id="IPR057207">
    <property type="entry name" value="FBXL15_LRR"/>
</dbReference>
<dbReference type="Proteomes" id="UP000245207">
    <property type="component" value="Unassembled WGS sequence"/>
</dbReference>
<evidence type="ECO:0000313" key="2">
    <source>
        <dbReference type="EMBL" id="PWA89881.1"/>
    </source>
</evidence>
<organism evidence="2 3">
    <name type="scientific">Artemisia annua</name>
    <name type="common">Sweet wormwood</name>
    <dbReference type="NCBI Taxonomy" id="35608"/>
    <lineage>
        <taxon>Eukaryota</taxon>
        <taxon>Viridiplantae</taxon>
        <taxon>Streptophyta</taxon>
        <taxon>Embryophyta</taxon>
        <taxon>Tracheophyta</taxon>
        <taxon>Spermatophyta</taxon>
        <taxon>Magnoliopsida</taxon>
        <taxon>eudicotyledons</taxon>
        <taxon>Gunneridae</taxon>
        <taxon>Pentapetalae</taxon>
        <taxon>asterids</taxon>
        <taxon>campanulids</taxon>
        <taxon>Asterales</taxon>
        <taxon>Asteraceae</taxon>
        <taxon>Asteroideae</taxon>
        <taxon>Anthemideae</taxon>
        <taxon>Artemisiinae</taxon>
        <taxon>Artemisia</taxon>
    </lineage>
</organism>